<keyword evidence="1" id="KW-0812">Transmembrane</keyword>
<feature type="transmembrane region" description="Helical" evidence="1">
    <location>
        <begin position="108"/>
        <end position="130"/>
    </location>
</feature>
<evidence type="ECO:0000313" key="3">
    <source>
        <dbReference type="Proteomes" id="UP000076935"/>
    </source>
</evidence>
<reference evidence="2 3" key="1">
    <citation type="submission" date="2016-01" db="EMBL/GenBank/DDBJ databases">
        <title>Investigation of taxonomic status of Bacillus aminovorans.</title>
        <authorList>
            <person name="Verma A."/>
            <person name="Pal Y."/>
            <person name="Krishnamurthi S."/>
        </authorList>
    </citation>
    <scope>NUCLEOTIDE SEQUENCE [LARGE SCALE GENOMIC DNA]</scope>
    <source>
        <strain evidence="2 3">DSM 1314</strain>
    </source>
</reference>
<feature type="transmembrane region" description="Helical" evidence="1">
    <location>
        <begin position="81"/>
        <end position="102"/>
    </location>
</feature>
<feature type="transmembrane region" description="Helical" evidence="1">
    <location>
        <begin position="137"/>
        <end position="160"/>
    </location>
</feature>
<dbReference type="RefSeq" id="WP_063965545.1">
    <property type="nucleotide sequence ID" value="NZ_JBCNAN010000002.1"/>
</dbReference>
<evidence type="ECO:0000313" key="2">
    <source>
        <dbReference type="EMBL" id="OAH61299.1"/>
    </source>
</evidence>
<keyword evidence="1" id="KW-0472">Membrane</keyword>
<evidence type="ECO:0000256" key="1">
    <source>
        <dbReference type="SAM" id="Phobius"/>
    </source>
</evidence>
<accession>A0A177L6C5</accession>
<dbReference type="EMBL" id="LQWY01000022">
    <property type="protein sequence ID" value="OAH61299.1"/>
    <property type="molecule type" value="Genomic_DNA"/>
</dbReference>
<dbReference type="Pfam" id="PF22564">
    <property type="entry name" value="HAAS"/>
    <property type="match status" value="1"/>
</dbReference>
<comment type="caution">
    <text evidence="2">The sequence shown here is derived from an EMBL/GenBank/DDBJ whole genome shotgun (WGS) entry which is preliminary data.</text>
</comment>
<protein>
    <recommendedName>
        <fullName evidence="4">DUF1700 domain-containing protein</fullName>
    </recommendedName>
</protein>
<keyword evidence="1" id="KW-1133">Transmembrane helix</keyword>
<sequence length="186" mass="20521">MNKKQFLQQLDDSLQKLPHDERRDILQDYEEYFTIGLEEGKTEEEIAVSLGSPRQIGKELSASHQVEKAHTTATARNVMRAVWAVIGLGFFNLVIVLGPFIALVGVLAAGWAAGGAFVVSPLLVLFSNLVNWGTFQWFDAFVSIALCGIGLFIVIGMFFATKAITKGFLRYLKFNASLVKGGLRHD</sequence>
<name>A0A177L6C5_9BACI</name>
<evidence type="ECO:0008006" key="4">
    <source>
        <dbReference type="Google" id="ProtNLM"/>
    </source>
</evidence>
<organism evidence="2 3">
    <name type="scientific">Domibacillus aminovorans</name>
    <dbReference type="NCBI Taxonomy" id="29332"/>
    <lineage>
        <taxon>Bacteria</taxon>
        <taxon>Bacillati</taxon>
        <taxon>Bacillota</taxon>
        <taxon>Bacilli</taxon>
        <taxon>Bacillales</taxon>
        <taxon>Bacillaceae</taxon>
        <taxon>Domibacillus</taxon>
    </lineage>
</organism>
<dbReference type="AlphaFoldDB" id="A0A177L6C5"/>
<gene>
    <name evidence="2" type="ORF">AWH49_14025</name>
</gene>
<keyword evidence="3" id="KW-1185">Reference proteome</keyword>
<proteinExistence type="predicted"/>
<dbReference type="Proteomes" id="UP000076935">
    <property type="component" value="Unassembled WGS sequence"/>
</dbReference>